<accession>A0A392NWJ3</accession>
<evidence type="ECO:0000256" key="1">
    <source>
        <dbReference type="SAM" id="MobiDB-lite"/>
    </source>
</evidence>
<feature type="non-terminal residue" evidence="2">
    <location>
        <position position="161"/>
    </location>
</feature>
<feature type="compositionally biased region" description="Basic and acidic residues" evidence="1">
    <location>
        <begin position="146"/>
        <end position="161"/>
    </location>
</feature>
<name>A0A392NWJ3_9FABA</name>
<comment type="caution">
    <text evidence="2">The sequence shown here is derived from an EMBL/GenBank/DDBJ whole genome shotgun (WGS) entry which is preliminary data.</text>
</comment>
<sequence>MTAENKYHLNPFSYTNSCYCTKEFTEWWERYYSGRIMDADVLISRLESGFSQPYIEKIRSNVRGKAKASIKTVDQAIHDAGASVQPKESKLKAVKEETKSRKRTSGSSSETTSKRMKTTITVDDDEEETKVPLQRKKTTFGVETHAPNKEEKDQAGGSHEE</sequence>
<reference evidence="2 3" key="1">
    <citation type="journal article" date="2018" name="Front. Plant Sci.">
        <title>Red Clover (Trifolium pratense) and Zigzag Clover (T. medium) - A Picture of Genomic Similarities and Differences.</title>
        <authorList>
            <person name="Dluhosova J."/>
            <person name="Istvanek J."/>
            <person name="Nedelnik J."/>
            <person name="Repkova J."/>
        </authorList>
    </citation>
    <scope>NUCLEOTIDE SEQUENCE [LARGE SCALE GENOMIC DNA]</scope>
    <source>
        <strain evidence="3">cv. 10/8</strain>
        <tissue evidence="2">Leaf</tissue>
    </source>
</reference>
<evidence type="ECO:0000313" key="2">
    <source>
        <dbReference type="EMBL" id="MCI03824.1"/>
    </source>
</evidence>
<dbReference type="EMBL" id="LXQA010053390">
    <property type="protein sequence ID" value="MCI03824.1"/>
    <property type="molecule type" value="Genomic_DNA"/>
</dbReference>
<feature type="region of interest" description="Disordered" evidence="1">
    <location>
        <begin position="78"/>
        <end position="161"/>
    </location>
</feature>
<dbReference type="Proteomes" id="UP000265520">
    <property type="component" value="Unassembled WGS sequence"/>
</dbReference>
<gene>
    <name evidence="2" type="ORF">A2U01_0024865</name>
</gene>
<proteinExistence type="predicted"/>
<evidence type="ECO:0000313" key="3">
    <source>
        <dbReference type="Proteomes" id="UP000265520"/>
    </source>
</evidence>
<dbReference type="AlphaFoldDB" id="A0A392NWJ3"/>
<protein>
    <submittedName>
        <fullName evidence="2">Uncharacterized protein</fullName>
    </submittedName>
</protein>
<organism evidence="2 3">
    <name type="scientific">Trifolium medium</name>
    <dbReference type="NCBI Taxonomy" id="97028"/>
    <lineage>
        <taxon>Eukaryota</taxon>
        <taxon>Viridiplantae</taxon>
        <taxon>Streptophyta</taxon>
        <taxon>Embryophyta</taxon>
        <taxon>Tracheophyta</taxon>
        <taxon>Spermatophyta</taxon>
        <taxon>Magnoliopsida</taxon>
        <taxon>eudicotyledons</taxon>
        <taxon>Gunneridae</taxon>
        <taxon>Pentapetalae</taxon>
        <taxon>rosids</taxon>
        <taxon>fabids</taxon>
        <taxon>Fabales</taxon>
        <taxon>Fabaceae</taxon>
        <taxon>Papilionoideae</taxon>
        <taxon>50 kb inversion clade</taxon>
        <taxon>NPAAA clade</taxon>
        <taxon>Hologalegina</taxon>
        <taxon>IRL clade</taxon>
        <taxon>Trifolieae</taxon>
        <taxon>Trifolium</taxon>
    </lineage>
</organism>
<keyword evidence="3" id="KW-1185">Reference proteome</keyword>
<feature type="compositionally biased region" description="Basic and acidic residues" evidence="1">
    <location>
        <begin position="87"/>
        <end position="99"/>
    </location>
</feature>